<sequence>MSVLSLSILIPPHSIAPTQPLISRVIGVRGFNVKIEDSEEHRVSEPASHLPFPPADVDPAEKSARGCFKAQSPWISARVVQTYSVMSITRSFG</sequence>
<dbReference type="EMBL" id="JAACFV010000049">
    <property type="protein sequence ID" value="KAF7508761.1"/>
    <property type="molecule type" value="Genomic_DNA"/>
</dbReference>
<evidence type="ECO:0000313" key="1">
    <source>
        <dbReference type="EMBL" id="KAF7508761.1"/>
    </source>
</evidence>
<accession>A0A8H7AKM8</accession>
<comment type="caution">
    <text evidence="1">The sequence shown here is derived from an EMBL/GenBank/DDBJ whole genome shotgun (WGS) entry which is preliminary data.</text>
</comment>
<gene>
    <name evidence="1" type="ORF">GJ744_008638</name>
</gene>
<reference evidence="1" key="1">
    <citation type="submission" date="2020-02" db="EMBL/GenBank/DDBJ databases">
        <authorList>
            <person name="Palmer J.M."/>
        </authorList>
    </citation>
    <scope>NUCLEOTIDE SEQUENCE</scope>
    <source>
        <strain evidence="1">EPUS1.4</strain>
        <tissue evidence="1">Thallus</tissue>
    </source>
</reference>
<keyword evidence="2" id="KW-1185">Reference proteome</keyword>
<name>A0A8H7AKM8_9EURO</name>
<proteinExistence type="predicted"/>
<evidence type="ECO:0000313" key="2">
    <source>
        <dbReference type="Proteomes" id="UP000606974"/>
    </source>
</evidence>
<dbReference type="AlphaFoldDB" id="A0A8H7AKM8"/>
<organism evidence="1 2">
    <name type="scientific">Endocarpon pusillum</name>
    <dbReference type="NCBI Taxonomy" id="364733"/>
    <lineage>
        <taxon>Eukaryota</taxon>
        <taxon>Fungi</taxon>
        <taxon>Dikarya</taxon>
        <taxon>Ascomycota</taxon>
        <taxon>Pezizomycotina</taxon>
        <taxon>Eurotiomycetes</taxon>
        <taxon>Chaetothyriomycetidae</taxon>
        <taxon>Verrucariales</taxon>
        <taxon>Verrucariaceae</taxon>
        <taxon>Endocarpon</taxon>
    </lineage>
</organism>
<dbReference type="Proteomes" id="UP000606974">
    <property type="component" value="Unassembled WGS sequence"/>
</dbReference>
<protein>
    <submittedName>
        <fullName evidence="1">Uncharacterized protein</fullName>
    </submittedName>
</protein>